<comment type="caution">
    <text evidence="2">The sequence shown here is derived from an EMBL/GenBank/DDBJ whole genome shotgun (WGS) entry which is preliminary data.</text>
</comment>
<evidence type="ECO:0000256" key="1">
    <source>
        <dbReference type="SAM" id="MobiDB-lite"/>
    </source>
</evidence>
<evidence type="ECO:0000313" key="3">
    <source>
        <dbReference type="Proteomes" id="UP000269221"/>
    </source>
</evidence>
<evidence type="ECO:0000313" key="2">
    <source>
        <dbReference type="EMBL" id="RMC04380.1"/>
    </source>
</evidence>
<accession>A0A3M0JZN9</accession>
<dbReference type="Proteomes" id="UP000269221">
    <property type="component" value="Unassembled WGS sequence"/>
</dbReference>
<feature type="compositionally biased region" description="Low complexity" evidence="1">
    <location>
        <begin position="35"/>
        <end position="58"/>
    </location>
</feature>
<feature type="compositionally biased region" description="Polar residues" evidence="1">
    <location>
        <begin position="116"/>
        <end position="133"/>
    </location>
</feature>
<dbReference type="EMBL" id="QRBI01000126">
    <property type="protein sequence ID" value="RMC04380.1"/>
    <property type="molecule type" value="Genomic_DNA"/>
</dbReference>
<feature type="compositionally biased region" description="Basic and acidic residues" evidence="1">
    <location>
        <begin position="62"/>
        <end position="79"/>
    </location>
</feature>
<proteinExistence type="predicted"/>
<organism evidence="2 3">
    <name type="scientific">Hirundo rustica rustica</name>
    <dbReference type="NCBI Taxonomy" id="333673"/>
    <lineage>
        <taxon>Eukaryota</taxon>
        <taxon>Metazoa</taxon>
        <taxon>Chordata</taxon>
        <taxon>Craniata</taxon>
        <taxon>Vertebrata</taxon>
        <taxon>Euteleostomi</taxon>
        <taxon>Archelosauria</taxon>
        <taxon>Archosauria</taxon>
        <taxon>Dinosauria</taxon>
        <taxon>Saurischia</taxon>
        <taxon>Theropoda</taxon>
        <taxon>Coelurosauria</taxon>
        <taxon>Aves</taxon>
        <taxon>Neognathae</taxon>
        <taxon>Neoaves</taxon>
        <taxon>Telluraves</taxon>
        <taxon>Australaves</taxon>
        <taxon>Passeriformes</taxon>
        <taxon>Sylvioidea</taxon>
        <taxon>Hirundinidae</taxon>
        <taxon>Hirundo</taxon>
    </lineage>
</organism>
<keyword evidence="3" id="KW-1185">Reference proteome</keyword>
<gene>
    <name evidence="2" type="ORF">DUI87_19201</name>
</gene>
<protein>
    <submittedName>
        <fullName evidence="2">Uncharacterized protein</fullName>
    </submittedName>
</protein>
<reference evidence="2 3" key="1">
    <citation type="submission" date="2018-07" db="EMBL/GenBank/DDBJ databases">
        <title>A high quality draft genome assembly of the barn swallow (H. rustica rustica).</title>
        <authorList>
            <person name="Formenti G."/>
            <person name="Chiara M."/>
            <person name="Poveda L."/>
            <person name="Francoijs K.-J."/>
            <person name="Bonisoli-Alquati A."/>
            <person name="Canova L."/>
            <person name="Gianfranceschi L."/>
            <person name="Horner D.S."/>
            <person name="Saino N."/>
        </authorList>
    </citation>
    <scope>NUCLEOTIDE SEQUENCE [LARGE SCALE GENOMIC DNA]</scope>
    <source>
        <strain evidence="2">Chelidonia</strain>
        <tissue evidence="2">Blood</tissue>
    </source>
</reference>
<dbReference type="AlphaFoldDB" id="A0A3M0JZN9"/>
<name>A0A3M0JZN9_HIRRU</name>
<sequence>MTQTTRSNTVQTTLRVAKRRGEPNPKTPSQVLQIPKASAASPSAGAAGAGRSSKRYSALSKTDSDDKEKKANPKRERGQDTPSKAAKPGQAEVEQAEAEQARTKRGRNREYLESATPKQQTLRSPTPPISSLGSEPPACRDSETDAELLQIGARPKISQILQMYPELKISYKKSTSSNSSFKQKLREPLLKVKNDEAAEEDQDMSITNKDIIRITASESIPVRKV</sequence>
<feature type="region of interest" description="Disordered" evidence="1">
    <location>
        <begin position="1"/>
        <end position="145"/>
    </location>
</feature>
<feature type="compositionally biased region" description="Low complexity" evidence="1">
    <location>
        <begin position="1"/>
        <end position="13"/>
    </location>
</feature>